<dbReference type="SUPFAM" id="SSF52540">
    <property type="entry name" value="P-loop containing nucleoside triphosphate hydrolases"/>
    <property type="match status" value="2"/>
</dbReference>
<feature type="domain" description="AIG1-type G" evidence="4">
    <location>
        <begin position="3"/>
        <end position="206"/>
    </location>
</feature>
<dbReference type="InterPro" id="IPR006703">
    <property type="entry name" value="G_AIG1"/>
</dbReference>
<protein>
    <recommendedName>
        <fullName evidence="4">AIG1-type G domain-containing protein</fullName>
    </recommendedName>
</protein>
<reference evidence="5" key="1">
    <citation type="submission" date="2023-03" db="EMBL/GenBank/DDBJ databases">
        <title>Electrophorus voltai genome.</title>
        <authorList>
            <person name="Bian C."/>
        </authorList>
    </citation>
    <scope>NUCLEOTIDE SEQUENCE</scope>
    <source>
        <strain evidence="5">CB-2022</strain>
        <tissue evidence="5">Muscle</tissue>
    </source>
</reference>
<keyword evidence="6" id="KW-1185">Reference proteome</keyword>
<dbReference type="PANTHER" id="PTHR10903:SF188">
    <property type="entry name" value="GTPASE IMAP FAMILY MEMBER 2-LIKE-RELATED"/>
    <property type="match status" value="1"/>
</dbReference>
<proteinExistence type="inferred from homology"/>
<evidence type="ECO:0000256" key="3">
    <source>
        <dbReference type="ARBA" id="ARBA00023134"/>
    </source>
</evidence>
<gene>
    <name evidence="5" type="ORF">P4O66_019058</name>
</gene>
<sequence length="311" mass="34222">MLILPSGLLRLVEEGLEKVLQETQCLNRNCSRVKKRYKEKVTKTCEEGTCKVGGREVCVIDTPDLLDPDLTGDQLQHEKDKLVHLSQSGLHAVLLVVPIGEKLQNEEEMLEFTKGLFGPNIQNFIMVFFTHGDELEEDETVEGYVEGEGGSELQQLVKGCGNRIHCFSNTSGDKDEVIDLLGKIDLMVTRHGRQFCMAQQGKASIQTDTSFSQAAAGWMQLGDGVCQLRLVLMGKTRVGKIASGNTILGRNVFQSAANSASQTRKCCCHKALRAGREISVIDTPGIFDTELSRMEVVTEIMGCLQVLMPSS</sequence>
<comment type="similarity">
    <text evidence="1">Belongs to the TRAFAC class TrmE-Era-EngA-EngB-Septin-like GTPase superfamily. AIG1/Toc34/Toc159-like paraseptin GTPase family. IAN subfamily.</text>
</comment>
<accession>A0AAD8YTL3</accession>
<dbReference type="Pfam" id="PF04548">
    <property type="entry name" value="AIG1"/>
    <property type="match status" value="2"/>
</dbReference>
<dbReference type="Proteomes" id="UP001239994">
    <property type="component" value="Unassembled WGS sequence"/>
</dbReference>
<dbReference type="AlphaFoldDB" id="A0AAD8YTL3"/>
<dbReference type="GO" id="GO:0005525">
    <property type="term" value="F:GTP binding"/>
    <property type="evidence" value="ECO:0007669"/>
    <property type="project" value="UniProtKB-KW"/>
</dbReference>
<dbReference type="EMBL" id="JAROKS010000026">
    <property type="protein sequence ID" value="KAK1785711.1"/>
    <property type="molecule type" value="Genomic_DNA"/>
</dbReference>
<dbReference type="InterPro" id="IPR027417">
    <property type="entry name" value="P-loop_NTPase"/>
</dbReference>
<dbReference type="Gene3D" id="3.40.50.300">
    <property type="entry name" value="P-loop containing nucleotide triphosphate hydrolases"/>
    <property type="match status" value="2"/>
</dbReference>
<keyword evidence="2" id="KW-0547">Nucleotide-binding</keyword>
<evidence type="ECO:0000313" key="6">
    <source>
        <dbReference type="Proteomes" id="UP001239994"/>
    </source>
</evidence>
<keyword evidence="3" id="KW-0342">GTP-binding</keyword>
<dbReference type="InterPro" id="IPR045058">
    <property type="entry name" value="GIMA/IAN/Toc"/>
</dbReference>
<evidence type="ECO:0000259" key="4">
    <source>
        <dbReference type="PROSITE" id="PS51720"/>
    </source>
</evidence>
<feature type="domain" description="AIG1-type G" evidence="4">
    <location>
        <begin position="225"/>
        <end position="311"/>
    </location>
</feature>
<name>A0AAD8YTL3_9TELE</name>
<evidence type="ECO:0000313" key="5">
    <source>
        <dbReference type="EMBL" id="KAK1785711.1"/>
    </source>
</evidence>
<dbReference type="PROSITE" id="PS51720">
    <property type="entry name" value="G_AIG1"/>
    <property type="match status" value="2"/>
</dbReference>
<dbReference type="PANTHER" id="PTHR10903">
    <property type="entry name" value="GTPASE, IMAP FAMILY MEMBER-RELATED"/>
    <property type="match status" value="1"/>
</dbReference>
<evidence type="ECO:0000256" key="2">
    <source>
        <dbReference type="ARBA" id="ARBA00022741"/>
    </source>
</evidence>
<organism evidence="5 6">
    <name type="scientific">Electrophorus voltai</name>
    <dbReference type="NCBI Taxonomy" id="2609070"/>
    <lineage>
        <taxon>Eukaryota</taxon>
        <taxon>Metazoa</taxon>
        <taxon>Chordata</taxon>
        <taxon>Craniata</taxon>
        <taxon>Vertebrata</taxon>
        <taxon>Euteleostomi</taxon>
        <taxon>Actinopterygii</taxon>
        <taxon>Neopterygii</taxon>
        <taxon>Teleostei</taxon>
        <taxon>Ostariophysi</taxon>
        <taxon>Gymnotiformes</taxon>
        <taxon>Gymnotoidei</taxon>
        <taxon>Gymnotidae</taxon>
        <taxon>Electrophorus</taxon>
    </lineage>
</organism>
<evidence type="ECO:0000256" key="1">
    <source>
        <dbReference type="ARBA" id="ARBA00008535"/>
    </source>
</evidence>
<comment type="caution">
    <text evidence="5">The sequence shown here is derived from an EMBL/GenBank/DDBJ whole genome shotgun (WGS) entry which is preliminary data.</text>
</comment>